<evidence type="ECO:0000313" key="2">
    <source>
        <dbReference type="EMBL" id="KRM03773.1"/>
    </source>
</evidence>
<organism evidence="1 3">
    <name type="scientific">Lentilactobacillus farraginis DSM 18382 = JCM 14108</name>
    <dbReference type="NCBI Taxonomy" id="1423743"/>
    <lineage>
        <taxon>Bacteria</taxon>
        <taxon>Bacillati</taxon>
        <taxon>Bacillota</taxon>
        <taxon>Bacilli</taxon>
        <taxon>Lactobacillales</taxon>
        <taxon>Lactobacillaceae</taxon>
        <taxon>Lentilactobacillus</taxon>
    </lineage>
</organism>
<dbReference type="AlphaFoldDB" id="X0QGN5"/>
<reference evidence="2 4" key="2">
    <citation type="journal article" date="2015" name="Genome Announc.">
        <title>Expanding the biotechnology potential of lactobacilli through comparative genomics of 213 strains and associated genera.</title>
        <authorList>
            <person name="Sun Z."/>
            <person name="Harris H.M."/>
            <person name="McCann A."/>
            <person name="Guo C."/>
            <person name="Argimon S."/>
            <person name="Zhang W."/>
            <person name="Yang X."/>
            <person name="Jeffery I.B."/>
            <person name="Cooney J.C."/>
            <person name="Kagawa T.F."/>
            <person name="Liu W."/>
            <person name="Song Y."/>
            <person name="Salvetti E."/>
            <person name="Wrobel A."/>
            <person name="Rasinkangas P."/>
            <person name="Parkhill J."/>
            <person name="Rea M.C."/>
            <person name="O'Sullivan O."/>
            <person name="Ritari J."/>
            <person name="Douillard F.P."/>
            <person name="Paul Ross R."/>
            <person name="Yang R."/>
            <person name="Briner A.E."/>
            <person name="Felis G.E."/>
            <person name="de Vos W.M."/>
            <person name="Barrangou R."/>
            <person name="Klaenhammer T.R."/>
            <person name="Caufield P.W."/>
            <person name="Cui Y."/>
            <person name="Zhang H."/>
            <person name="O'Toole P.W."/>
        </authorList>
    </citation>
    <scope>NUCLEOTIDE SEQUENCE [LARGE SCALE GENOMIC DNA]</scope>
    <source>
        <strain evidence="2 4">DSM 18382</strain>
    </source>
</reference>
<dbReference type="RefSeq" id="WP_035181060.1">
    <property type="nucleotide sequence ID" value="NZ_AZFY01000124.1"/>
</dbReference>
<evidence type="ECO:0000313" key="3">
    <source>
        <dbReference type="Proteomes" id="UP000019488"/>
    </source>
</evidence>
<proteinExistence type="predicted"/>
<dbReference type="Proteomes" id="UP000051966">
    <property type="component" value="Unassembled WGS sequence"/>
</dbReference>
<comment type="caution">
    <text evidence="1">The sequence shown here is derived from an EMBL/GenBank/DDBJ whole genome shotgun (WGS) entry which is preliminary data.</text>
</comment>
<sequence length="114" mass="12973">MKTHTYQDLSDDERMTLLQGALEDLENVLGATPLTPISANLLCLKYGISIHARDKIMLASIRLSGHYKLEFSDFPEYRKVVEKYVTTNNPDQMTLKFLSSFANFPVYQLQGLAK</sequence>
<dbReference type="PATRIC" id="fig|1423743.5.peg.1049"/>
<name>X0QGN5_9LACO</name>
<gene>
    <name evidence="2" type="ORF">FD41_GL001018</name>
    <name evidence="1" type="ORF">JCM14108_2840</name>
</gene>
<dbReference type="STRING" id="1423743.FD41_GL001018"/>
<accession>X0QGN5</accession>
<reference evidence="1" key="1">
    <citation type="journal article" date="2014" name="Genome Announc.">
        <title>Draft Genome Sequences of Two Lactobacillus Strains, L. farraginis JCM 14108T and L. composti JCM 14202T, Isolated from Compost of Distilled Shochu Residue.</title>
        <authorList>
            <person name="Yuki M."/>
            <person name="Oshima K."/>
            <person name="Suda W."/>
            <person name="Kitahara M."/>
            <person name="Kitamura K."/>
            <person name="Iida T."/>
            <person name="Hattori M."/>
            <person name="Ohkuma M."/>
        </authorList>
    </citation>
    <scope>NUCLEOTIDE SEQUENCE [LARGE SCALE GENOMIC DNA]</scope>
    <source>
        <strain evidence="1">JCM 14108</strain>
    </source>
</reference>
<evidence type="ECO:0000313" key="1">
    <source>
        <dbReference type="EMBL" id="GAF37780.1"/>
    </source>
</evidence>
<dbReference type="EMBL" id="BAKI01000046">
    <property type="protein sequence ID" value="GAF37780.1"/>
    <property type="molecule type" value="Genomic_DNA"/>
</dbReference>
<keyword evidence="4" id="KW-1185">Reference proteome</keyword>
<dbReference type="EMBL" id="AZFY01000124">
    <property type="protein sequence ID" value="KRM03773.1"/>
    <property type="molecule type" value="Genomic_DNA"/>
</dbReference>
<dbReference type="Proteomes" id="UP000019488">
    <property type="component" value="Unassembled WGS sequence"/>
</dbReference>
<evidence type="ECO:0000313" key="4">
    <source>
        <dbReference type="Proteomes" id="UP000051966"/>
    </source>
</evidence>
<protein>
    <submittedName>
        <fullName evidence="1">Uncharacterized protein</fullName>
    </submittedName>
</protein>